<evidence type="ECO:0000256" key="1">
    <source>
        <dbReference type="SAM" id="MobiDB-lite"/>
    </source>
</evidence>
<feature type="region of interest" description="Disordered" evidence="1">
    <location>
        <begin position="227"/>
        <end position="250"/>
    </location>
</feature>
<dbReference type="Pfam" id="PF13466">
    <property type="entry name" value="STAS_2"/>
    <property type="match status" value="1"/>
</dbReference>
<dbReference type="PROSITE" id="PS50921">
    <property type="entry name" value="ANTAR"/>
    <property type="match status" value="1"/>
</dbReference>
<dbReference type="EMBL" id="BAAAOQ010000007">
    <property type="protein sequence ID" value="GAA2195312.1"/>
    <property type="molecule type" value="Genomic_DNA"/>
</dbReference>
<evidence type="ECO:0008006" key="6">
    <source>
        <dbReference type="Google" id="ProtNLM"/>
    </source>
</evidence>
<dbReference type="Gene3D" id="1.10.10.10">
    <property type="entry name" value="Winged helix-like DNA-binding domain superfamily/Winged helix DNA-binding domain"/>
    <property type="match status" value="1"/>
</dbReference>
<name>A0ABN3BFE5_9ACTN</name>
<dbReference type="SUPFAM" id="SSF52091">
    <property type="entry name" value="SpoIIaa-like"/>
    <property type="match status" value="1"/>
</dbReference>
<evidence type="ECO:0000313" key="4">
    <source>
        <dbReference type="EMBL" id="GAA2195312.1"/>
    </source>
</evidence>
<proteinExistence type="predicted"/>
<reference evidence="4 5" key="1">
    <citation type="journal article" date="2019" name="Int. J. Syst. Evol. Microbiol.">
        <title>The Global Catalogue of Microorganisms (GCM) 10K type strain sequencing project: providing services to taxonomists for standard genome sequencing and annotation.</title>
        <authorList>
            <consortium name="The Broad Institute Genomics Platform"/>
            <consortium name="The Broad Institute Genome Sequencing Center for Infectious Disease"/>
            <person name="Wu L."/>
            <person name="Ma J."/>
        </authorList>
    </citation>
    <scope>NUCLEOTIDE SEQUENCE [LARGE SCALE GENOMIC DNA]</scope>
    <source>
        <strain evidence="4 5">JCM 14924</strain>
    </source>
</reference>
<dbReference type="PROSITE" id="PS50801">
    <property type="entry name" value="STAS"/>
    <property type="match status" value="1"/>
</dbReference>
<dbReference type="Gene3D" id="3.30.750.24">
    <property type="entry name" value="STAS domain"/>
    <property type="match status" value="1"/>
</dbReference>
<dbReference type="InterPro" id="IPR036388">
    <property type="entry name" value="WH-like_DNA-bd_sf"/>
</dbReference>
<dbReference type="InterPro" id="IPR002645">
    <property type="entry name" value="STAS_dom"/>
</dbReference>
<sequence>MTSAARAARTGRPALLAVDGRTEGDRVLLTARGELVHGATDTLTGALAALPAGVARVDVDVSGVTFLDTAGLAVLDVLSEYGRRHAVPVRATGWRGQPRRVLELVGVDPADTPASADAPDAAGPSARAGSAVARERAEQLDVLRLEIEQLRHAMDSRPVIDQARGILMAAHACTPEQAWEILRDASQRCNTKLRHVASAVTASAAPDGPAPPEPLRTALAAAARRFSTAGRARTESCGRSPARAARRAAD</sequence>
<accession>A0ABN3BFE5</accession>
<dbReference type="SMART" id="SM01012">
    <property type="entry name" value="ANTAR"/>
    <property type="match status" value="1"/>
</dbReference>
<organism evidence="4 5">
    <name type="scientific">Streptomyces bangladeshensis</name>
    <dbReference type="NCBI Taxonomy" id="295352"/>
    <lineage>
        <taxon>Bacteria</taxon>
        <taxon>Bacillati</taxon>
        <taxon>Actinomycetota</taxon>
        <taxon>Actinomycetes</taxon>
        <taxon>Kitasatosporales</taxon>
        <taxon>Streptomycetaceae</taxon>
        <taxon>Streptomyces</taxon>
    </lineage>
</organism>
<comment type="caution">
    <text evidence="4">The sequence shown here is derived from an EMBL/GenBank/DDBJ whole genome shotgun (WGS) entry which is preliminary data.</text>
</comment>
<feature type="domain" description="STAS" evidence="2">
    <location>
        <begin position="16"/>
        <end position="107"/>
    </location>
</feature>
<dbReference type="RefSeq" id="WP_346162668.1">
    <property type="nucleotide sequence ID" value="NZ_BAAAOQ010000007.1"/>
</dbReference>
<evidence type="ECO:0000313" key="5">
    <source>
        <dbReference type="Proteomes" id="UP001501391"/>
    </source>
</evidence>
<dbReference type="CDD" id="cd07043">
    <property type="entry name" value="STAS_anti-anti-sigma_factors"/>
    <property type="match status" value="1"/>
</dbReference>
<protein>
    <recommendedName>
        <fullName evidence="6">STAS domain-containing protein</fullName>
    </recommendedName>
</protein>
<dbReference type="InterPro" id="IPR005561">
    <property type="entry name" value="ANTAR"/>
</dbReference>
<gene>
    <name evidence="4" type="ORF">GCM10009787_24930</name>
</gene>
<dbReference type="InterPro" id="IPR036513">
    <property type="entry name" value="STAS_dom_sf"/>
</dbReference>
<feature type="domain" description="ANTAR" evidence="3">
    <location>
        <begin position="140"/>
        <end position="201"/>
    </location>
</feature>
<keyword evidence="5" id="KW-1185">Reference proteome</keyword>
<evidence type="ECO:0000259" key="3">
    <source>
        <dbReference type="PROSITE" id="PS50921"/>
    </source>
</evidence>
<dbReference type="Proteomes" id="UP001501391">
    <property type="component" value="Unassembled WGS sequence"/>
</dbReference>
<dbReference type="Pfam" id="PF03861">
    <property type="entry name" value="ANTAR"/>
    <property type="match status" value="1"/>
</dbReference>
<dbReference type="InterPro" id="IPR058548">
    <property type="entry name" value="MlaB-like_STAS"/>
</dbReference>
<evidence type="ECO:0000259" key="2">
    <source>
        <dbReference type="PROSITE" id="PS50801"/>
    </source>
</evidence>